<dbReference type="PANTHER" id="PTHR31707">
    <property type="entry name" value="PECTINESTERASE"/>
    <property type="match status" value="1"/>
</dbReference>
<dbReference type="Proteomes" id="UP000027138">
    <property type="component" value="Unassembled WGS sequence"/>
</dbReference>
<dbReference type="AlphaFoldDB" id="A0A067L393"/>
<evidence type="ECO:0000313" key="12">
    <source>
        <dbReference type="EMBL" id="KDP42887.1"/>
    </source>
</evidence>
<dbReference type="STRING" id="180498.A0A067L393"/>
<dbReference type="UniPathway" id="UPA00545">
    <property type="reaction ID" value="UER00823"/>
</dbReference>
<feature type="active site" evidence="8">
    <location>
        <position position="419"/>
    </location>
</feature>
<dbReference type="Pfam" id="PF01095">
    <property type="entry name" value="Pectinesterase"/>
    <property type="match status" value="1"/>
</dbReference>
<keyword evidence="5 9" id="KW-0134">Cell wall</keyword>
<keyword evidence="10" id="KW-0472">Membrane</keyword>
<evidence type="ECO:0000256" key="9">
    <source>
        <dbReference type="RuleBase" id="RU000589"/>
    </source>
</evidence>
<evidence type="ECO:0000256" key="3">
    <source>
        <dbReference type="ARBA" id="ARBA00006027"/>
    </source>
</evidence>
<keyword evidence="10" id="KW-0812">Transmembrane</keyword>
<dbReference type="PROSITE" id="PS00800">
    <property type="entry name" value="PECTINESTERASE_1"/>
    <property type="match status" value="1"/>
</dbReference>
<dbReference type="SUPFAM" id="SSF101148">
    <property type="entry name" value="Plant invertase/pectin methylesterase inhibitor"/>
    <property type="match status" value="1"/>
</dbReference>
<dbReference type="InterPro" id="IPR012334">
    <property type="entry name" value="Pectin_lyas_fold"/>
</dbReference>
<dbReference type="NCBIfam" id="TIGR01614">
    <property type="entry name" value="PME_inhib"/>
    <property type="match status" value="1"/>
</dbReference>
<dbReference type="Pfam" id="PF04043">
    <property type="entry name" value="PMEI"/>
    <property type="match status" value="1"/>
</dbReference>
<evidence type="ECO:0000256" key="10">
    <source>
        <dbReference type="SAM" id="Phobius"/>
    </source>
</evidence>
<dbReference type="CDD" id="cd15798">
    <property type="entry name" value="PMEI-like_3"/>
    <property type="match status" value="1"/>
</dbReference>
<comment type="catalytic activity">
    <reaction evidence="9">
        <text>[(1-&gt;4)-alpha-D-galacturonosyl methyl ester](n) + n H2O = [(1-&gt;4)-alpha-D-galacturonosyl](n) + n methanol + n H(+)</text>
        <dbReference type="Rhea" id="RHEA:22380"/>
        <dbReference type="Rhea" id="RHEA-COMP:14570"/>
        <dbReference type="Rhea" id="RHEA-COMP:14573"/>
        <dbReference type="ChEBI" id="CHEBI:15377"/>
        <dbReference type="ChEBI" id="CHEBI:15378"/>
        <dbReference type="ChEBI" id="CHEBI:17790"/>
        <dbReference type="ChEBI" id="CHEBI:140522"/>
        <dbReference type="ChEBI" id="CHEBI:140523"/>
        <dbReference type="EC" id="3.1.1.11"/>
    </reaction>
</comment>
<dbReference type="OrthoDB" id="2019149at2759"/>
<dbReference type="InterPro" id="IPR018040">
    <property type="entry name" value="Pectinesterase_Tyr_AS"/>
</dbReference>
<proteinExistence type="inferred from homology"/>
<gene>
    <name evidence="12" type="ORF">JCGZ_23829</name>
</gene>
<evidence type="ECO:0000256" key="8">
    <source>
        <dbReference type="PROSITE-ProRule" id="PRU10040"/>
    </source>
</evidence>
<dbReference type="FunFam" id="2.160.20.10:FF:000001">
    <property type="entry name" value="Pectinesterase"/>
    <property type="match status" value="1"/>
</dbReference>
<feature type="domain" description="Pectinesterase inhibitor" evidence="11">
    <location>
        <begin position="61"/>
        <end position="221"/>
    </location>
</feature>
<comment type="similarity">
    <text evidence="3">In the N-terminal section; belongs to the PMEI family.</text>
</comment>
<dbReference type="SUPFAM" id="SSF51126">
    <property type="entry name" value="Pectin lyase-like"/>
    <property type="match status" value="1"/>
</dbReference>
<keyword evidence="7 9" id="KW-0063">Aspartyl esterase</keyword>
<evidence type="ECO:0000256" key="5">
    <source>
        <dbReference type="ARBA" id="ARBA00022512"/>
    </source>
</evidence>
<keyword evidence="9" id="KW-0961">Cell wall biogenesis/degradation</keyword>
<comment type="similarity">
    <text evidence="4">In the C-terminal section; belongs to the pectinesterase family.</text>
</comment>
<reference evidence="12 13" key="1">
    <citation type="journal article" date="2014" name="PLoS ONE">
        <title>Global Analysis of Gene Expression Profiles in Physic Nut (Jatropha curcas L.) Seedlings Exposed to Salt Stress.</title>
        <authorList>
            <person name="Zhang L."/>
            <person name="Zhang C."/>
            <person name="Wu P."/>
            <person name="Chen Y."/>
            <person name="Li M."/>
            <person name="Jiang H."/>
            <person name="Wu G."/>
        </authorList>
    </citation>
    <scope>NUCLEOTIDE SEQUENCE [LARGE SCALE GENOMIC DNA]</scope>
    <source>
        <strain evidence="13">cv. GZQX0401</strain>
        <tissue evidence="12">Young leaves</tissue>
    </source>
</reference>
<dbReference type="InterPro" id="IPR000070">
    <property type="entry name" value="Pectinesterase_cat"/>
</dbReference>
<dbReference type="SMART" id="SM00856">
    <property type="entry name" value="PMEI"/>
    <property type="match status" value="1"/>
</dbReference>
<dbReference type="GO" id="GO:0045490">
    <property type="term" value="P:pectin catabolic process"/>
    <property type="evidence" value="ECO:0007669"/>
    <property type="project" value="UniProtKB-UniRule"/>
</dbReference>
<dbReference type="GO" id="GO:0004857">
    <property type="term" value="F:enzyme inhibitor activity"/>
    <property type="evidence" value="ECO:0007669"/>
    <property type="project" value="InterPro"/>
</dbReference>
<keyword evidence="9" id="KW-0964">Secreted</keyword>
<dbReference type="PROSITE" id="PS00503">
    <property type="entry name" value="PECTINESTERASE_2"/>
    <property type="match status" value="1"/>
</dbReference>
<dbReference type="EC" id="3.1.1.11" evidence="9"/>
<comment type="pathway">
    <text evidence="2 9">Glycan metabolism; pectin degradation; 2-dehydro-3-deoxy-D-gluconate from pectin: step 1/5.</text>
</comment>
<dbReference type="Gene3D" id="2.160.20.10">
    <property type="entry name" value="Single-stranded right-handed beta-helix, Pectin lyase-like"/>
    <property type="match status" value="1"/>
</dbReference>
<comment type="subcellular location">
    <subcellularLocation>
        <location evidence="1 9">Secreted</location>
        <location evidence="1 9">Cell wall</location>
    </subcellularLocation>
</comment>
<evidence type="ECO:0000259" key="11">
    <source>
        <dbReference type="SMART" id="SM00856"/>
    </source>
</evidence>
<dbReference type="Gene3D" id="1.20.140.40">
    <property type="entry name" value="Invertase/pectin methylesterase inhibitor family protein"/>
    <property type="match status" value="1"/>
</dbReference>
<feature type="transmembrane region" description="Helical" evidence="10">
    <location>
        <begin position="16"/>
        <end position="36"/>
    </location>
</feature>
<dbReference type="KEGG" id="jcu:105629307"/>
<evidence type="ECO:0000256" key="6">
    <source>
        <dbReference type="ARBA" id="ARBA00022801"/>
    </source>
</evidence>
<keyword evidence="10" id="KW-1133">Transmembrane helix</keyword>
<sequence length="580" mass="62930">MATFSHANPNNKRNSISLPIFFIINIFFLAPLAQAYSKNDAKPSQSHFSKFSASVNPDNNIDQPSISSTCKNIPHKAACKSLLMSLKTTTTLPKNPKELFDLSVQYSFKKVRSALELASTLGLSYQSKEQKTRLASDAMNDCIELLEDSLDQLSNINSNNNNDNNNPIKSHSDIQTWLSAALTNQETCIQSLQETNKKVETGIMVSTARNLSHYISNSLAIFVSNHNTEDFINGRKLLSEDEFPSWVSPSERKLLEASIGEIEAHAVVAKDGSGTHETLAEAIDGVARSLAGNGGGGRNVIYVKAGTYQENINIPTNQKNVMLVGDGKGKTVIVGSRNADNGWSTFQSATVAAMGDGFIAKDITFVNSAGPSKHQAVALRVGSDRSVIFRCSVEGYQDSLYTHSKRQFYRETDIYGTIDFIFGNSAVVFQNCNIFARKASSGSKNYVTAQGRTDPNQNTGISIHNCKIGSTSDASSSQVTYLGRPWQKFSRTVIMQSFLDNSINPSGWSPWSGNFALNTLFYAEYMNSGPGASTSGRVKWAGYRGILTAAAAQAFTVGGFIDGNMWLPSTGVSFDSGLIG</sequence>
<dbReference type="GO" id="GO:0030599">
    <property type="term" value="F:pectinesterase activity"/>
    <property type="evidence" value="ECO:0007669"/>
    <property type="project" value="UniProtKB-UniRule"/>
</dbReference>
<name>A0A067L393_JATCU</name>
<dbReference type="InterPro" id="IPR006501">
    <property type="entry name" value="Pectinesterase_inhib_dom"/>
</dbReference>
<keyword evidence="6 9" id="KW-0378">Hydrolase</keyword>
<evidence type="ECO:0000256" key="2">
    <source>
        <dbReference type="ARBA" id="ARBA00005184"/>
    </source>
</evidence>
<keyword evidence="13" id="KW-1185">Reference proteome</keyword>
<dbReference type="EMBL" id="KK914286">
    <property type="protein sequence ID" value="KDP42887.1"/>
    <property type="molecule type" value="Genomic_DNA"/>
</dbReference>
<evidence type="ECO:0000256" key="7">
    <source>
        <dbReference type="ARBA" id="ARBA00023085"/>
    </source>
</evidence>
<organism evidence="12 13">
    <name type="scientific">Jatropha curcas</name>
    <name type="common">Barbados nut</name>
    <dbReference type="NCBI Taxonomy" id="180498"/>
    <lineage>
        <taxon>Eukaryota</taxon>
        <taxon>Viridiplantae</taxon>
        <taxon>Streptophyta</taxon>
        <taxon>Embryophyta</taxon>
        <taxon>Tracheophyta</taxon>
        <taxon>Spermatophyta</taxon>
        <taxon>Magnoliopsida</taxon>
        <taxon>eudicotyledons</taxon>
        <taxon>Gunneridae</taxon>
        <taxon>Pentapetalae</taxon>
        <taxon>rosids</taxon>
        <taxon>fabids</taxon>
        <taxon>Malpighiales</taxon>
        <taxon>Euphorbiaceae</taxon>
        <taxon>Crotonoideae</taxon>
        <taxon>Jatropheae</taxon>
        <taxon>Jatropha</taxon>
    </lineage>
</organism>
<evidence type="ECO:0000256" key="1">
    <source>
        <dbReference type="ARBA" id="ARBA00004191"/>
    </source>
</evidence>
<dbReference type="InterPro" id="IPR035513">
    <property type="entry name" value="Invertase/methylesterase_inhib"/>
</dbReference>
<dbReference type="GO" id="GO:0042545">
    <property type="term" value="P:cell wall modification"/>
    <property type="evidence" value="ECO:0007669"/>
    <property type="project" value="UniProtKB-UniRule"/>
</dbReference>
<dbReference type="InterPro" id="IPR033131">
    <property type="entry name" value="Pectinesterase_Asp_AS"/>
</dbReference>
<evidence type="ECO:0000313" key="13">
    <source>
        <dbReference type="Proteomes" id="UP000027138"/>
    </source>
</evidence>
<accession>A0A067L393</accession>
<protein>
    <recommendedName>
        <fullName evidence="9">Pectinesterase</fullName>
        <ecNumber evidence="9">3.1.1.11</ecNumber>
    </recommendedName>
</protein>
<dbReference type="InterPro" id="IPR011050">
    <property type="entry name" value="Pectin_lyase_fold/virulence"/>
</dbReference>
<evidence type="ECO:0000256" key="4">
    <source>
        <dbReference type="ARBA" id="ARBA00007786"/>
    </source>
</evidence>
<comment type="function">
    <text evidence="9">Acts in the modification of cell walls via demethylesterification of cell wall pectin.</text>
</comment>